<dbReference type="Gene3D" id="3.40.630.10">
    <property type="entry name" value="Zn peptidases"/>
    <property type="match status" value="2"/>
</dbReference>
<dbReference type="OrthoDB" id="10253041at2759"/>
<feature type="compositionally biased region" description="Polar residues" evidence="4">
    <location>
        <begin position="162"/>
        <end position="172"/>
    </location>
</feature>
<feature type="compositionally biased region" description="Polar residues" evidence="4">
    <location>
        <begin position="720"/>
        <end position="737"/>
    </location>
</feature>
<feature type="compositionally biased region" description="Low complexity" evidence="4">
    <location>
        <begin position="85"/>
        <end position="98"/>
    </location>
</feature>
<dbReference type="Proteomes" id="UP000320333">
    <property type="component" value="Unassembled WGS sequence"/>
</dbReference>
<feature type="compositionally biased region" description="Polar residues" evidence="4">
    <location>
        <begin position="272"/>
        <end position="288"/>
    </location>
</feature>
<dbReference type="Gene3D" id="2.60.40.3120">
    <property type="match status" value="1"/>
</dbReference>
<dbReference type="InterPro" id="IPR050821">
    <property type="entry name" value="Cytosolic_carboxypeptidase"/>
</dbReference>
<dbReference type="Pfam" id="PF00246">
    <property type="entry name" value="Peptidase_M14"/>
    <property type="match status" value="1"/>
</dbReference>
<dbReference type="STRING" id="246404.A0A507EPP6"/>
<feature type="region of interest" description="Disordered" evidence="4">
    <location>
        <begin position="1"/>
        <end position="128"/>
    </location>
</feature>
<evidence type="ECO:0000256" key="2">
    <source>
        <dbReference type="ARBA" id="ARBA00005988"/>
    </source>
</evidence>
<protein>
    <recommendedName>
        <fullName evidence="5">Peptidase M14 domain-containing protein</fullName>
    </recommendedName>
</protein>
<name>A0A507EPP6_9FUNG</name>
<dbReference type="AlphaFoldDB" id="A0A507EPP6"/>
<feature type="region of interest" description="Disordered" evidence="4">
    <location>
        <begin position="1122"/>
        <end position="1202"/>
    </location>
</feature>
<evidence type="ECO:0000313" key="7">
    <source>
        <dbReference type="Proteomes" id="UP000320333"/>
    </source>
</evidence>
<evidence type="ECO:0000259" key="5">
    <source>
        <dbReference type="PROSITE" id="PS52035"/>
    </source>
</evidence>
<feature type="compositionally biased region" description="Basic and acidic residues" evidence="4">
    <location>
        <begin position="670"/>
        <end position="681"/>
    </location>
</feature>
<dbReference type="EMBL" id="QEAP01000470">
    <property type="protein sequence ID" value="TPX65802.1"/>
    <property type="molecule type" value="Genomic_DNA"/>
</dbReference>
<feature type="region of interest" description="Disordered" evidence="4">
    <location>
        <begin position="272"/>
        <end position="292"/>
    </location>
</feature>
<sequence>MDLKGRYGQLSQPPPAMRSTSNVPLPTAKRKSNFTATSPLPQKPNPTPTIDAPPSHAQTTKPKPPYTVLPVTYDPTRPASINQLNNANTAPIPAAAQPHTYPSLSDSDSEKKARQSRGEETDSDYSLDEDRYLQMLEQYAQMTGVSFSTSFLEQFGDSEFNSQASSARTSQEALDGEDELPHHRRRLPKGYRPNIMNPRPLMDLTDGPALAIWPPFIKDIIDAPTFRICKSLEKEPFHPTSSQQQVDSNIPKSFSMNTLIYESNYSILSTQPVRTTSTPQPHTPLQKQQDPHHYQDQYRIPALQFESRFECGNLGKAIRRGPSHYELHVRCDLNTAGHAQWYYFRVKGMVTRNEETYEDVVYRFDIVNLNKPKSLYSTGLKPLLYSDHLAAEKGIGWHRTGTNISYYTTPEFQCTAHDAEQSAHPKHTLSFTLHFPKRDDTVYIAHCFPYTYTDLQQDIQALKSDTHRSSLFRHTILAKSVAGNNLDLLTVTNPVSTPQALASRRGIVLSARVHPGETNASWMMRGLMRFLTGPSEEAYLLREQFVIKLVPMINPDGVIVGNYRCNLSGYDLNRQWTNTSSSRASSVIPEICAMHTLLERSTLSRPVLLYCDLHGHNRKNGIFIYGCENDVKPKSVGGGNGSSGGVPGGRKVFGAAAAMAATVASTKKSRGADEKESDRTGSARKHTPITPAARVTFSAKSRQQGKPAAPPPPPPPPPKTNSQDTLIHTPSSGSLSVEGTPEAIIPAKKYMERVFPWILAENAPDLFYFRRCQFRMQPSKRGTGRICVRTRFGIVNSFTMESSFCGSDVVGGAAGKLGWHYGTLELERMGEKFGKTLYDYFIAEGKRDSVYRAFVHGFANHETVLEPEESDDSETTSDDEVLRIKPVRKKVLTKRASVVTPRAPRKPVVSPDKSRRGSKATLVTPVARLVSKEPLSLTKVKVTNTHTSDVEHRSQSVSKPYAAGSSPTPSSQQQYILPPSAPRPSQKNASEDTKTRSRGVPYITNIQPPPTPQQSLSRQRSNQQQHQQQQQQHHTNSEQYSQNHASTPFHLTSQTPLLTIPRGEVSTSAVSQPPSQLATSFKIKSLSPGMFYKPIGSQSMLSQLSRATTAVDSAVRVGWLDEEEQHGKNGGGRSLGQLEQRQAESRALAMRQGQESAGGGGGGGGGGGAVGKVRVKAASMQRSGAGSGRGSAGAKYREGGTSSIDSVVVMPKVHRM</sequence>
<feature type="region of interest" description="Disordered" evidence="4">
    <location>
        <begin position="894"/>
        <end position="921"/>
    </location>
</feature>
<evidence type="ECO:0000256" key="4">
    <source>
        <dbReference type="SAM" id="MobiDB-lite"/>
    </source>
</evidence>
<evidence type="ECO:0000313" key="6">
    <source>
        <dbReference type="EMBL" id="TPX65802.1"/>
    </source>
</evidence>
<comment type="similarity">
    <text evidence="2 3">Belongs to the peptidase M14 family.</text>
</comment>
<feature type="region of interest" description="Disordered" evidence="4">
    <location>
        <begin position="663"/>
        <end position="739"/>
    </location>
</feature>
<dbReference type="GO" id="GO:0004181">
    <property type="term" value="F:metallocarboxypeptidase activity"/>
    <property type="evidence" value="ECO:0007669"/>
    <property type="project" value="InterPro"/>
</dbReference>
<gene>
    <name evidence="6" type="ORF">CcCBS67573_g08015</name>
</gene>
<feature type="compositionally biased region" description="Basic and acidic residues" evidence="4">
    <location>
        <begin position="108"/>
        <end position="120"/>
    </location>
</feature>
<dbReference type="PROSITE" id="PS52035">
    <property type="entry name" value="PEPTIDASE_M14"/>
    <property type="match status" value="1"/>
</dbReference>
<dbReference type="InterPro" id="IPR040626">
    <property type="entry name" value="Pepdidase_M14_N"/>
</dbReference>
<feature type="compositionally biased region" description="Polar residues" evidence="4">
    <location>
        <begin position="965"/>
        <end position="975"/>
    </location>
</feature>
<feature type="compositionally biased region" description="Pro residues" evidence="4">
    <location>
        <begin position="708"/>
        <end position="719"/>
    </location>
</feature>
<feature type="domain" description="Peptidase M14" evidence="5">
    <location>
        <begin position="448"/>
        <end position="841"/>
    </location>
</feature>
<proteinExistence type="inferred from homology"/>
<dbReference type="PANTHER" id="PTHR12756:SF45">
    <property type="entry name" value="CYTOSOLIC CARBOXYPEPTIDASE NNA1"/>
    <property type="match status" value="1"/>
</dbReference>
<feature type="compositionally biased region" description="Gly residues" evidence="4">
    <location>
        <begin position="1156"/>
        <end position="1170"/>
    </location>
</feature>
<comment type="cofactor">
    <cofactor evidence="1">
        <name>Zn(2+)</name>
        <dbReference type="ChEBI" id="CHEBI:29105"/>
    </cofactor>
</comment>
<accession>A0A507EPP6</accession>
<evidence type="ECO:0000256" key="3">
    <source>
        <dbReference type="PROSITE-ProRule" id="PRU01379"/>
    </source>
</evidence>
<dbReference type="Pfam" id="PF18027">
    <property type="entry name" value="Pepdidase_M14_N"/>
    <property type="match status" value="1"/>
</dbReference>
<feature type="region of interest" description="Disordered" evidence="4">
    <location>
        <begin position="940"/>
        <end position="1044"/>
    </location>
</feature>
<dbReference type="PANTHER" id="PTHR12756">
    <property type="entry name" value="CYTOSOLIC CARBOXYPEPTIDASE"/>
    <property type="match status" value="1"/>
</dbReference>
<feature type="active site" description="Proton donor/acceptor" evidence="3">
    <location>
        <position position="801"/>
    </location>
</feature>
<comment type="caution">
    <text evidence="6">The sequence shown here is derived from an EMBL/GenBank/DDBJ whole genome shotgun (WGS) entry which is preliminary data.</text>
</comment>
<evidence type="ECO:0000256" key="1">
    <source>
        <dbReference type="ARBA" id="ARBA00001947"/>
    </source>
</evidence>
<dbReference type="InterPro" id="IPR000834">
    <property type="entry name" value="Peptidase_M14"/>
</dbReference>
<dbReference type="SUPFAM" id="SSF53187">
    <property type="entry name" value="Zn-dependent exopeptidases"/>
    <property type="match status" value="1"/>
</dbReference>
<keyword evidence="7" id="KW-1185">Reference proteome</keyword>
<organism evidence="6 7">
    <name type="scientific">Chytriomyces confervae</name>
    <dbReference type="NCBI Taxonomy" id="246404"/>
    <lineage>
        <taxon>Eukaryota</taxon>
        <taxon>Fungi</taxon>
        <taxon>Fungi incertae sedis</taxon>
        <taxon>Chytridiomycota</taxon>
        <taxon>Chytridiomycota incertae sedis</taxon>
        <taxon>Chytridiomycetes</taxon>
        <taxon>Chytridiales</taxon>
        <taxon>Chytriomycetaceae</taxon>
        <taxon>Chytriomyces</taxon>
    </lineage>
</organism>
<reference evidence="6 7" key="1">
    <citation type="journal article" date="2019" name="Sci. Rep.">
        <title>Comparative genomics of chytrid fungi reveal insights into the obligate biotrophic and pathogenic lifestyle of Synchytrium endobioticum.</title>
        <authorList>
            <person name="van de Vossenberg B.T.L.H."/>
            <person name="Warris S."/>
            <person name="Nguyen H.D.T."/>
            <person name="van Gent-Pelzer M.P.E."/>
            <person name="Joly D.L."/>
            <person name="van de Geest H.C."/>
            <person name="Bonants P.J.M."/>
            <person name="Smith D.S."/>
            <person name="Levesque C.A."/>
            <person name="van der Lee T.A.J."/>
        </authorList>
    </citation>
    <scope>NUCLEOTIDE SEQUENCE [LARGE SCALE GENOMIC DNA]</scope>
    <source>
        <strain evidence="6 7">CBS 675.73</strain>
    </source>
</reference>
<feature type="compositionally biased region" description="Low complexity" evidence="4">
    <location>
        <begin position="1013"/>
        <end position="1034"/>
    </location>
</feature>
<dbReference type="GO" id="GO:0008270">
    <property type="term" value="F:zinc ion binding"/>
    <property type="evidence" value="ECO:0007669"/>
    <property type="project" value="InterPro"/>
</dbReference>
<dbReference type="GO" id="GO:0006508">
    <property type="term" value="P:proteolysis"/>
    <property type="evidence" value="ECO:0007669"/>
    <property type="project" value="InterPro"/>
</dbReference>
<feature type="region of interest" description="Disordered" evidence="4">
    <location>
        <begin position="162"/>
        <end position="194"/>
    </location>
</feature>